<dbReference type="SUPFAM" id="SSF110857">
    <property type="entry name" value="Gamma-glutamyl cyclotransferase-like"/>
    <property type="match status" value="1"/>
</dbReference>
<dbReference type="CDD" id="cd06661">
    <property type="entry name" value="GGCT_like"/>
    <property type="match status" value="1"/>
</dbReference>
<evidence type="ECO:0000313" key="5">
    <source>
        <dbReference type="EMBL" id="CAG5165257.1"/>
    </source>
</evidence>
<dbReference type="RefSeq" id="XP_043170327.1">
    <property type="nucleotide sequence ID" value="XM_043314392.1"/>
</dbReference>
<gene>
    <name evidence="5" type="ORF">ALTATR162_LOCUS6770</name>
</gene>
<evidence type="ECO:0000259" key="4">
    <source>
        <dbReference type="Pfam" id="PF06094"/>
    </source>
</evidence>
<comment type="caution">
    <text evidence="5">The sequence shown here is derived from an EMBL/GenBank/DDBJ whole genome shotgun (WGS) entry which is preliminary data.</text>
</comment>
<comment type="similarity">
    <text evidence="1">Belongs to the gamma-glutamylcyclotransferase family.</text>
</comment>
<dbReference type="PANTHER" id="PTHR31544">
    <property type="entry name" value="AIG2-LIKE PROTEIN D"/>
    <property type="match status" value="1"/>
</dbReference>
<keyword evidence="6" id="KW-1185">Reference proteome</keyword>
<evidence type="ECO:0000256" key="3">
    <source>
        <dbReference type="ARBA" id="ARBA00030602"/>
    </source>
</evidence>
<sequence>MDYFDDLDQDAMNAFSELNDDIAPFDQTSAPKLSPELEDLLLSTKQQQASAQESKSKSGNMDYLFKMSDPITPRILASAAVRPSQPRIIEGEGEDGIAEFCQISELDIPKIKEWLVKTYPTVRPVFAPINKARKALSPISAYPTLGYDTTLPHHRPKSSACFEYLPIQDQYPVWYFFYGTLADSSFLAELFGSSREAPMLLPAVIYGGKLRTWGRKYNALIDNSLGSRVDGWAYEVVSQEQEDALCMYETAKYEVVRVDIGLHGDSGGRVVKGCTFRFAGEEHELD</sequence>
<dbReference type="GO" id="GO:0016740">
    <property type="term" value="F:transferase activity"/>
    <property type="evidence" value="ECO:0007669"/>
    <property type="project" value="UniProtKB-KW"/>
</dbReference>
<dbReference type="InterPro" id="IPR045038">
    <property type="entry name" value="AIG2-like"/>
</dbReference>
<dbReference type="InterPro" id="IPR013024">
    <property type="entry name" value="GGCT-like"/>
</dbReference>
<evidence type="ECO:0000256" key="2">
    <source>
        <dbReference type="ARBA" id="ARBA00022679"/>
    </source>
</evidence>
<dbReference type="Proteomes" id="UP000676310">
    <property type="component" value="Unassembled WGS sequence"/>
</dbReference>
<evidence type="ECO:0000256" key="1">
    <source>
        <dbReference type="ARBA" id="ARBA00008861"/>
    </source>
</evidence>
<evidence type="ECO:0000313" key="6">
    <source>
        <dbReference type="Proteomes" id="UP000676310"/>
    </source>
</evidence>
<keyword evidence="2" id="KW-0808">Transferase</keyword>
<organism evidence="5 6">
    <name type="scientific">Alternaria atra</name>
    <dbReference type="NCBI Taxonomy" id="119953"/>
    <lineage>
        <taxon>Eukaryota</taxon>
        <taxon>Fungi</taxon>
        <taxon>Dikarya</taxon>
        <taxon>Ascomycota</taxon>
        <taxon>Pezizomycotina</taxon>
        <taxon>Dothideomycetes</taxon>
        <taxon>Pleosporomycetidae</taxon>
        <taxon>Pleosporales</taxon>
        <taxon>Pleosporineae</taxon>
        <taxon>Pleosporaceae</taxon>
        <taxon>Alternaria</taxon>
        <taxon>Alternaria sect. Ulocladioides</taxon>
    </lineage>
</organism>
<dbReference type="EMBL" id="CAJRGZ010000019">
    <property type="protein sequence ID" value="CAG5165257.1"/>
    <property type="molecule type" value="Genomic_DNA"/>
</dbReference>
<dbReference type="PANTHER" id="PTHR31544:SF4">
    <property type="entry name" value="GAMMA-GLUTAMYLCYCLOTRANSFERASE-RELATED"/>
    <property type="match status" value="1"/>
</dbReference>
<dbReference type="InterPro" id="IPR009288">
    <property type="entry name" value="AIG2-like_dom"/>
</dbReference>
<accession>A0A8J2ICC8</accession>
<protein>
    <recommendedName>
        <fullName evidence="3">Putative gamma-glutamylcyclotransferase</fullName>
    </recommendedName>
</protein>
<name>A0A8J2ICC8_9PLEO</name>
<dbReference type="AlphaFoldDB" id="A0A8J2ICC8"/>
<dbReference type="OrthoDB" id="3262926at2759"/>
<dbReference type="GeneID" id="67018696"/>
<dbReference type="Gene3D" id="3.10.490.10">
    <property type="entry name" value="Gamma-glutamyl cyclotransferase-like"/>
    <property type="match status" value="1"/>
</dbReference>
<proteinExistence type="inferred from homology"/>
<feature type="domain" description="Gamma-glutamylcyclotransferase AIG2-like" evidence="4">
    <location>
        <begin position="175"/>
        <end position="277"/>
    </location>
</feature>
<reference evidence="5" key="1">
    <citation type="submission" date="2021-05" db="EMBL/GenBank/DDBJ databases">
        <authorList>
            <person name="Stam R."/>
        </authorList>
    </citation>
    <scope>NUCLEOTIDE SEQUENCE</scope>
    <source>
        <strain evidence="5">CS162</strain>
    </source>
</reference>
<dbReference type="Pfam" id="PF06094">
    <property type="entry name" value="GGACT"/>
    <property type="match status" value="1"/>
</dbReference>
<dbReference type="InterPro" id="IPR036568">
    <property type="entry name" value="GGCT-like_sf"/>
</dbReference>